<organism evidence="1 2">
    <name type="scientific">Esox lucius</name>
    <name type="common">Northern pike</name>
    <dbReference type="NCBI Taxonomy" id="8010"/>
    <lineage>
        <taxon>Eukaryota</taxon>
        <taxon>Metazoa</taxon>
        <taxon>Chordata</taxon>
        <taxon>Craniata</taxon>
        <taxon>Vertebrata</taxon>
        <taxon>Euteleostomi</taxon>
        <taxon>Actinopterygii</taxon>
        <taxon>Neopterygii</taxon>
        <taxon>Teleostei</taxon>
        <taxon>Protacanthopterygii</taxon>
        <taxon>Esociformes</taxon>
        <taxon>Esocidae</taxon>
        <taxon>Esox</taxon>
    </lineage>
</organism>
<gene>
    <name evidence="1" type="primary">COX7A1</name>
</gene>
<name>A0A3P9A3D6_ESOLU</name>
<sequence length="90" mass="10262">YFRLIPHNTFKSVRACWTYPGRPAPVNAGDRSSLLRRWRASFRGRARSLDFLPAGPCRRGRGELSGSLLYLWAMDSTSFLMIAKLTSQLQ</sequence>
<reference evidence="2" key="1">
    <citation type="journal article" date="2014" name="PLoS ONE">
        <title>The genome and linkage map of the northern pike (Esox lucius): conserved synteny revealed between the salmonid sister group and the Neoteleostei.</title>
        <authorList>
            <person name="Rondeau E.B."/>
            <person name="Minkley D.R."/>
            <person name="Leong J.S."/>
            <person name="Messmer A.M."/>
            <person name="Jantzen J.R."/>
            <person name="von Schalburg K.R."/>
            <person name="Lemon C."/>
            <person name="Bird N.H."/>
            <person name="Koop B.F."/>
        </authorList>
    </citation>
    <scope>NUCLEOTIDE SEQUENCE</scope>
</reference>
<evidence type="ECO:0000313" key="2">
    <source>
        <dbReference type="Proteomes" id="UP000265140"/>
    </source>
</evidence>
<reference evidence="1" key="2">
    <citation type="submission" date="2020-02" db="EMBL/GenBank/DDBJ databases">
        <title>Esox lucius (northern pike) genome, fEsoLuc1, primary haplotype.</title>
        <authorList>
            <person name="Myers G."/>
            <person name="Karagic N."/>
            <person name="Meyer A."/>
            <person name="Pippel M."/>
            <person name="Reichard M."/>
            <person name="Winkler S."/>
            <person name="Tracey A."/>
            <person name="Sims Y."/>
            <person name="Howe K."/>
            <person name="Rhie A."/>
            <person name="Formenti G."/>
            <person name="Durbin R."/>
            <person name="Fedrigo O."/>
            <person name="Jarvis E.D."/>
        </authorList>
    </citation>
    <scope>NUCLEOTIDE SEQUENCE [LARGE SCALE GENOMIC DNA]</scope>
</reference>
<evidence type="ECO:0000313" key="1">
    <source>
        <dbReference type="Ensembl" id="ENSELUP00000035266.3"/>
    </source>
</evidence>
<accession>A0A3P9A3D6</accession>
<reference evidence="1" key="3">
    <citation type="submission" date="2025-08" db="UniProtKB">
        <authorList>
            <consortium name="Ensembl"/>
        </authorList>
    </citation>
    <scope>IDENTIFICATION</scope>
</reference>
<proteinExistence type="predicted"/>
<dbReference type="Proteomes" id="UP000265140">
    <property type="component" value="Chromosome 21"/>
</dbReference>
<reference evidence="1" key="4">
    <citation type="submission" date="2025-09" db="UniProtKB">
        <authorList>
            <consortium name="Ensembl"/>
        </authorList>
    </citation>
    <scope>IDENTIFICATION</scope>
</reference>
<dbReference type="Bgee" id="ENSELUG00000014152">
    <property type="expression patterns" value="Expressed in liver and 4 other cell types or tissues"/>
</dbReference>
<dbReference type="Ensembl" id="ENSELUT00000038790.3">
    <property type="protein sequence ID" value="ENSELUP00000035266.3"/>
    <property type="gene ID" value="ENSELUG00000014152.3"/>
</dbReference>
<dbReference type="InParanoid" id="A0A3P9A3D6"/>
<dbReference type="AlphaFoldDB" id="A0A3P9A3D6"/>
<protein>
    <submittedName>
        <fullName evidence="1">Uncharacterized protein</fullName>
    </submittedName>
</protein>
<keyword evidence="2" id="KW-1185">Reference proteome</keyword>